<dbReference type="STRING" id="768670.Calni_0084"/>
<sequence length="100" mass="11204">MTGKVTAMVIDSGSISNILRTYNKQLKYGRISAIVDKPSSSDKLDLSPEAKKAMFVSRLVSESEKEINLDELNRKLSGYNFSKMTDEELNSLKDEILKSL</sequence>
<evidence type="ECO:0000313" key="2">
    <source>
        <dbReference type="Proteomes" id="UP000007039"/>
    </source>
</evidence>
<organism evidence="1 2">
    <name type="scientific">Calditerrivibrio nitroreducens (strain DSM 19672 / NBRC 101217 / Yu37-1)</name>
    <dbReference type="NCBI Taxonomy" id="768670"/>
    <lineage>
        <taxon>Bacteria</taxon>
        <taxon>Pseudomonadati</taxon>
        <taxon>Deferribacterota</taxon>
        <taxon>Deferribacteres</taxon>
        <taxon>Deferribacterales</taxon>
        <taxon>Calditerrivibrionaceae</taxon>
    </lineage>
</organism>
<dbReference type="KEGG" id="cni:Calni_0084"/>
<reference key="1">
    <citation type="submission" date="2010-11" db="EMBL/GenBank/DDBJ databases">
        <title>The complete genome of chromosome of Calditerrivibrio nitroreducens DSM 19672.</title>
        <authorList>
            <consortium name="US DOE Joint Genome Institute (JGI-PGF)"/>
            <person name="Lucas S."/>
            <person name="Copeland A."/>
            <person name="Lapidus A."/>
            <person name="Bruce D."/>
            <person name="Goodwin L."/>
            <person name="Pitluck S."/>
            <person name="Kyrpides N."/>
            <person name="Mavromatis K."/>
            <person name="Ivanova N."/>
            <person name="Mikhailova N."/>
            <person name="Zeytun A."/>
            <person name="Brettin T."/>
            <person name="Detter J.C."/>
            <person name="Tapia R."/>
            <person name="Han C."/>
            <person name="Land M."/>
            <person name="Hauser L."/>
            <person name="Markowitz V."/>
            <person name="Cheng J.-F."/>
            <person name="Hugenholtz P."/>
            <person name="Woyke T."/>
            <person name="Wu D."/>
            <person name="Spring S."/>
            <person name="Schroeder M."/>
            <person name="Brambilla E."/>
            <person name="Klenk H.-P."/>
            <person name="Eisen J.A."/>
        </authorList>
    </citation>
    <scope>NUCLEOTIDE SEQUENCE [LARGE SCALE GENOMIC DNA]</scope>
    <source>
        <strain>DSM 19672</strain>
    </source>
</reference>
<dbReference type="HOGENOM" id="CLU_2342104_0_0_0"/>
<proteinExistence type="predicted"/>
<dbReference type="Proteomes" id="UP000007039">
    <property type="component" value="Chromosome"/>
</dbReference>
<gene>
    <name evidence="1" type="ordered locus">Calni_0084</name>
</gene>
<dbReference type="eggNOG" id="ENOG503121T">
    <property type="taxonomic scope" value="Bacteria"/>
</dbReference>
<dbReference type="RefSeq" id="WP_013450217.1">
    <property type="nucleotide sequence ID" value="NC_014758.1"/>
</dbReference>
<dbReference type="EMBL" id="CP002347">
    <property type="protein sequence ID" value="ADR18000.1"/>
    <property type="molecule type" value="Genomic_DNA"/>
</dbReference>
<dbReference type="OrthoDB" id="9809141at2"/>
<protein>
    <submittedName>
        <fullName evidence="1">Uncharacterized protein</fullName>
    </submittedName>
</protein>
<reference evidence="1 2" key="2">
    <citation type="journal article" date="2011" name="Stand. Genomic Sci.">
        <title>Complete genome sequence of Calditerrivibrio nitroreducens type strain (Yu37-1).</title>
        <authorList>
            <person name="Pitluck S."/>
            <person name="Sikorski J."/>
            <person name="Zeytun A."/>
            <person name="Lapidus A."/>
            <person name="Nolan M."/>
            <person name="Lucas S."/>
            <person name="Hammon N."/>
            <person name="Deshpande S."/>
            <person name="Cheng J.F."/>
            <person name="Tapia R."/>
            <person name="Han C."/>
            <person name="Goodwin L."/>
            <person name="Liolios K."/>
            <person name="Pagani I."/>
            <person name="Ivanova N."/>
            <person name="Mavromatis K."/>
            <person name="Pati A."/>
            <person name="Chen A."/>
            <person name="Palaniappan K."/>
            <person name="Hauser L."/>
            <person name="Chang Y.J."/>
            <person name="Jeffries C.D."/>
            <person name="Detter J.C."/>
            <person name="Brambilla E."/>
            <person name="Djao O.D."/>
            <person name="Rohde M."/>
            <person name="Spring S."/>
            <person name="Goker M."/>
            <person name="Woyke T."/>
            <person name="Bristow J."/>
            <person name="Eisen J.A."/>
            <person name="Markowitz V."/>
            <person name="Hugenholtz P."/>
            <person name="Kyrpides N.C."/>
            <person name="Klenk H.P."/>
            <person name="Land M."/>
        </authorList>
    </citation>
    <scope>NUCLEOTIDE SEQUENCE [LARGE SCALE GENOMIC DNA]</scope>
    <source>
        <strain evidence="2">DSM 19672 / NBRC 101217 / Yu37-1</strain>
    </source>
</reference>
<dbReference type="AlphaFoldDB" id="E4TIP5"/>
<keyword evidence="2" id="KW-1185">Reference proteome</keyword>
<name>E4TIP5_CALNY</name>
<evidence type="ECO:0000313" key="1">
    <source>
        <dbReference type="EMBL" id="ADR18000.1"/>
    </source>
</evidence>
<accession>E4TIP5</accession>